<gene>
    <name evidence="1" type="ORF">SBAD_LOCUS5239</name>
</gene>
<evidence type="ECO:0000313" key="1">
    <source>
        <dbReference type="EMBL" id="VDP06703.1"/>
    </source>
</evidence>
<dbReference type="AlphaFoldDB" id="A0A183INP1"/>
<dbReference type="EMBL" id="UZAM01008856">
    <property type="protein sequence ID" value="VDP06703.1"/>
    <property type="molecule type" value="Genomic_DNA"/>
</dbReference>
<protein>
    <submittedName>
        <fullName evidence="3">Orphan protein</fullName>
    </submittedName>
</protein>
<dbReference type="Proteomes" id="UP000270296">
    <property type="component" value="Unassembled WGS sequence"/>
</dbReference>
<organism evidence="3">
    <name type="scientific">Soboliphyme baturini</name>
    <dbReference type="NCBI Taxonomy" id="241478"/>
    <lineage>
        <taxon>Eukaryota</taxon>
        <taxon>Metazoa</taxon>
        <taxon>Ecdysozoa</taxon>
        <taxon>Nematoda</taxon>
        <taxon>Enoplea</taxon>
        <taxon>Dorylaimia</taxon>
        <taxon>Dioctophymatida</taxon>
        <taxon>Dioctophymatoidea</taxon>
        <taxon>Soboliphymatidae</taxon>
        <taxon>Soboliphyme</taxon>
    </lineage>
</organism>
<keyword evidence="2" id="KW-1185">Reference proteome</keyword>
<dbReference type="WBParaSite" id="SBAD_0000545301-mRNA-1">
    <property type="protein sequence ID" value="SBAD_0000545301-mRNA-1"/>
    <property type="gene ID" value="SBAD_0000545301"/>
</dbReference>
<name>A0A183INP1_9BILA</name>
<sequence length="37" mass="4250">MTMHEIKYLSNADIFALLLSFFFVTTVQLRSGYSAFS</sequence>
<reference evidence="3" key="1">
    <citation type="submission" date="2016-06" db="UniProtKB">
        <authorList>
            <consortium name="WormBaseParasite"/>
        </authorList>
    </citation>
    <scope>IDENTIFICATION</scope>
</reference>
<proteinExistence type="predicted"/>
<accession>A0A183INP1</accession>
<reference evidence="1 2" key="2">
    <citation type="submission" date="2018-11" db="EMBL/GenBank/DDBJ databases">
        <authorList>
            <consortium name="Pathogen Informatics"/>
        </authorList>
    </citation>
    <scope>NUCLEOTIDE SEQUENCE [LARGE SCALE GENOMIC DNA]</scope>
</reference>
<evidence type="ECO:0000313" key="2">
    <source>
        <dbReference type="Proteomes" id="UP000270296"/>
    </source>
</evidence>
<evidence type="ECO:0000313" key="3">
    <source>
        <dbReference type="WBParaSite" id="SBAD_0000545301-mRNA-1"/>
    </source>
</evidence>